<reference evidence="3" key="1">
    <citation type="submission" date="2020-10" db="EMBL/GenBank/DDBJ databases">
        <authorList>
            <person name="Gilroy R."/>
        </authorList>
    </citation>
    <scope>NUCLEOTIDE SEQUENCE</scope>
    <source>
        <strain evidence="3">ChiSjej2B20-13462</strain>
    </source>
</reference>
<dbReference type="InterPro" id="IPR050695">
    <property type="entry name" value="N-acetylmuramoyl_amidase_3"/>
</dbReference>
<evidence type="ECO:0000259" key="2">
    <source>
        <dbReference type="SMART" id="SM00646"/>
    </source>
</evidence>
<keyword evidence="1" id="KW-0378">Hydrolase</keyword>
<feature type="domain" description="MurNAc-LAA" evidence="2">
    <location>
        <begin position="113"/>
        <end position="227"/>
    </location>
</feature>
<dbReference type="PANTHER" id="PTHR30404">
    <property type="entry name" value="N-ACETYLMURAMOYL-L-ALANINE AMIDASE"/>
    <property type="match status" value="1"/>
</dbReference>
<dbReference type="PANTHER" id="PTHR30404:SF0">
    <property type="entry name" value="N-ACETYLMURAMOYL-L-ALANINE AMIDASE AMIC"/>
    <property type="match status" value="1"/>
</dbReference>
<evidence type="ECO:0000313" key="4">
    <source>
        <dbReference type="Proteomes" id="UP000886874"/>
    </source>
</evidence>
<dbReference type="GO" id="GO:0030288">
    <property type="term" value="C:outer membrane-bounded periplasmic space"/>
    <property type="evidence" value="ECO:0007669"/>
    <property type="project" value="TreeGrafter"/>
</dbReference>
<dbReference type="SMART" id="SM00646">
    <property type="entry name" value="Ami_3"/>
    <property type="match status" value="1"/>
</dbReference>
<dbReference type="Gene3D" id="3.40.630.40">
    <property type="entry name" value="Zn-dependent exopeptidases"/>
    <property type="match status" value="1"/>
</dbReference>
<dbReference type="EMBL" id="DVFN01000135">
    <property type="protein sequence ID" value="HIQ70510.1"/>
    <property type="molecule type" value="Genomic_DNA"/>
</dbReference>
<dbReference type="CDD" id="cd02696">
    <property type="entry name" value="MurNAc-LAA"/>
    <property type="match status" value="1"/>
</dbReference>
<dbReference type="InterPro" id="IPR002508">
    <property type="entry name" value="MurNAc-LAA_cat"/>
</dbReference>
<accession>A0A9D0Z7Y5</accession>
<evidence type="ECO:0000313" key="3">
    <source>
        <dbReference type="EMBL" id="HIQ70510.1"/>
    </source>
</evidence>
<sequence length="250" mass="26812">MEKRLSAAVATTLVLAAAYYFLTQAVRFNLAATAAAAPDTVTVIVDAGHGGEDGGTSTADGVRECDLNLAIALRLEQVLALCGQPVDMVRRTDTAIYSDGAATFSEKKTSDLKNRAALVNAAPRAILVSIHQNHFPQDRYDGAQVFYAKTDGSEALAQLTQGTLRAALDPENDRQIKAGDAIYLLEAIDCPGILVECGFLSNAAEAKRLQDPLYQQKIACAVSSAVIRYLESEAQAHESENHILLYSLRQ</sequence>
<proteinExistence type="predicted"/>
<organism evidence="3 4">
    <name type="scientific">Candidatus Avoscillospira stercorigallinarum</name>
    <dbReference type="NCBI Taxonomy" id="2840708"/>
    <lineage>
        <taxon>Bacteria</taxon>
        <taxon>Bacillati</taxon>
        <taxon>Bacillota</taxon>
        <taxon>Clostridia</taxon>
        <taxon>Eubacteriales</taxon>
        <taxon>Oscillospiraceae</taxon>
        <taxon>Oscillospiraceae incertae sedis</taxon>
        <taxon>Candidatus Avoscillospira</taxon>
    </lineage>
</organism>
<gene>
    <name evidence="3" type="ORF">IAA67_09295</name>
</gene>
<reference evidence="3" key="2">
    <citation type="journal article" date="2021" name="PeerJ">
        <title>Extensive microbial diversity within the chicken gut microbiome revealed by metagenomics and culture.</title>
        <authorList>
            <person name="Gilroy R."/>
            <person name="Ravi A."/>
            <person name="Getino M."/>
            <person name="Pursley I."/>
            <person name="Horton D.L."/>
            <person name="Alikhan N.F."/>
            <person name="Baker D."/>
            <person name="Gharbi K."/>
            <person name="Hall N."/>
            <person name="Watson M."/>
            <person name="Adriaenssens E.M."/>
            <person name="Foster-Nyarko E."/>
            <person name="Jarju S."/>
            <person name="Secka A."/>
            <person name="Antonio M."/>
            <person name="Oren A."/>
            <person name="Chaudhuri R.R."/>
            <person name="La Ragione R."/>
            <person name="Hildebrand F."/>
            <person name="Pallen M.J."/>
        </authorList>
    </citation>
    <scope>NUCLEOTIDE SEQUENCE</scope>
    <source>
        <strain evidence="3">ChiSjej2B20-13462</strain>
    </source>
</reference>
<dbReference type="SUPFAM" id="SSF53187">
    <property type="entry name" value="Zn-dependent exopeptidases"/>
    <property type="match status" value="1"/>
</dbReference>
<dbReference type="AlphaFoldDB" id="A0A9D0Z7Y5"/>
<dbReference type="GO" id="GO:0009253">
    <property type="term" value="P:peptidoglycan catabolic process"/>
    <property type="evidence" value="ECO:0007669"/>
    <property type="project" value="InterPro"/>
</dbReference>
<dbReference type="Proteomes" id="UP000886874">
    <property type="component" value="Unassembled WGS sequence"/>
</dbReference>
<dbReference type="GO" id="GO:0008745">
    <property type="term" value="F:N-acetylmuramoyl-L-alanine amidase activity"/>
    <property type="evidence" value="ECO:0007669"/>
    <property type="project" value="InterPro"/>
</dbReference>
<dbReference type="Pfam" id="PF01520">
    <property type="entry name" value="Amidase_3"/>
    <property type="match status" value="1"/>
</dbReference>
<name>A0A9D0Z7Y5_9FIRM</name>
<comment type="caution">
    <text evidence="3">The sequence shown here is derived from an EMBL/GenBank/DDBJ whole genome shotgun (WGS) entry which is preliminary data.</text>
</comment>
<protein>
    <submittedName>
        <fullName evidence="3">N-acetylmuramoyl-L-alanine amidase</fullName>
    </submittedName>
</protein>
<evidence type="ECO:0000256" key="1">
    <source>
        <dbReference type="ARBA" id="ARBA00022801"/>
    </source>
</evidence>